<organism evidence="2 3">
    <name type="scientific">Candidatus Bacteroides merdigallinarum</name>
    <dbReference type="NCBI Taxonomy" id="2838473"/>
    <lineage>
        <taxon>Bacteria</taxon>
        <taxon>Pseudomonadati</taxon>
        <taxon>Bacteroidota</taxon>
        <taxon>Bacteroidia</taxon>
        <taxon>Bacteroidales</taxon>
        <taxon>Bacteroidaceae</taxon>
        <taxon>Bacteroides</taxon>
    </lineage>
</organism>
<feature type="compositionally biased region" description="Low complexity" evidence="1">
    <location>
        <begin position="171"/>
        <end position="185"/>
    </location>
</feature>
<proteinExistence type="predicted"/>
<dbReference type="EMBL" id="DXBX01000082">
    <property type="protein sequence ID" value="HIZ33800.1"/>
    <property type="molecule type" value="Genomic_DNA"/>
</dbReference>
<reference evidence="2" key="2">
    <citation type="submission" date="2021-04" db="EMBL/GenBank/DDBJ databases">
        <authorList>
            <person name="Gilroy R."/>
        </authorList>
    </citation>
    <scope>NUCLEOTIDE SEQUENCE</scope>
    <source>
        <strain evidence="2">ChiHjej9B8-1298</strain>
    </source>
</reference>
<dbReference type="Proteomes" id="UP000824028">
    <property type="component" value="Unassembled WGS sequence"/>
</dbReference>
<accession>A0A9D2J1S5</accession>
<evidence type="ECO:0000313" key="3">
    <source>
        <dbReference type="Proteomes" id="UP000824028"/>
    </source>
</evidence>
<reference evidence="2" key="1">
    <citation type="journal article" date="2021" name="PeerJ">
        <title>Extensive microbial diversity within the chicken gut microbiome revealed by metagenomics and culture.</title>
        <authorList>
            <person name="Gilroy R."/>
            <person name="Ravi A."/>
            <person name="Getino M."/>
            <person name="Pursley I."/>
            <person name="Horton D.L."/>
            <person name="Alikhan N.F."/>
            <person name="Baker D."/>
            <person name="Gharbi K."/>
            <person name="Hall N."/>
            <person name="Watson M."/>
            <person name="Adriaenssens E.M."/>
            <person name="Foster-Nyarko E."/>
            <person name="Jarju S."/>
            <person name="Secka A."/>
            <person name="Antonio M."/>
            <person name="Oren A."/>
            <person name="Chaudhuri R.R."/>
            <person name="La Ragione R."/>
            <person name="Hildebrand F."/>
            <person name="Pallen M.J."/>
        </authorList>
    </citation>
    <scope>NUCLEOTIDE SEQUENCE</scope>
    <source>
        <strain evidence="2">ChiHjej9B8-1298</strain>
    </source>
</reference>
<evidence type="ECO:0000256" key="1">
    <source>
        <dbReference type="SAM" id="MobiDB-lite"/>
    </source>
</evidence>
<gene>
    <name evidence="2" type="ORF">H9814_09760</name>
</gene>
<sequence length="256" mass="29039">MTSTLLQQWVEHPESLERETLDELRETLSQYPYFQSAWLLYLKNLYALHDESFGEELRKAAPYVADRAVLFHLTEGEHYALHLQDEPAPMAPETSEDADRTLTLIDAFLAHAPEEERKPLPMTGGLDYTVDYTAYLLQEDTPADDGQGASDTPPLRGQALIDDFIQKQSDSPASAPVSASPSVPARTPEMETQAVEEGLDESCFTETLAKIYIKQHRYEKALEIIKKLSLNYPKKNAYFADQIRFLEKLIINDKSK</sequence>
<feature type="region of interest" description="Disordered" evidence="1">
    <location>
        <begin position="170"/>
        <end position="192"/>
    </location>
</feature>
<protein>
    <submittedName>
        <fullName evidence="2">Tetratricopeptide repeat protein</fullName>
    </submittedName>
</protein>
<comment type="caution">
    <text evidence="2">The sequence shown here is derived from an EMBL/GenBank/DDBJ whole genome shotgun (WGS) entry which is preliminary data.</text>
</comment>
<name>A0A9D2J1S5_9BACE</name>
<evidence type="ECO:0000313" key="2">
    <source>
        <dbReference type="EMBL" id="HIZ33800.1"/>
    </source>
</evidence>
<dbReference type="AlphaFoldDB" id="A0A9D2J1S5"/>